<dbReference type="InterPro" id="IPR041492">
    <property type="entry name" value="HAD_2"/>
</dbReference>
<feature type="non-terminal residue" evidence="1">
    <location>
        <position position="75"/>
    </location>
</feature>
<organism evidence="1">
    <name type="scientific">marine sediment metagenome</name>
    <dbReference type="NCBI Taxonomy" id="412755"/>
    <lineage>
        <taxon>unclassified sequences</taxon>
        <taxon>metagenomes</taxon>
        <taxon>ecological metagenomes</taxon>
    </lineage>
</organism>
<dbReference type="Gene3D" id="1.10.150.240">
    <property type="entry name" value="Putative phosphatase, domain 2"/>
    <property type="match status" value="1"/>
</dbReference>
<dbReference type="Gene3D" id="3.40.50.1000">
    <property type="entry name" value="HAD superfamily/HAD-like"/>
    <property type="match status" value="1"/>
</dbReference>
<dbReference type="InterPro" id="IPR023214">
    <property type="entry name" value="HAD_sf"/>
</dbReference>
<dbReference type="Pfam" id="PF13419">
    <property type="entry name" value="HAD_2"/>
    <property type="match status" value="1"/>
</dbReference>
<evidence type="ECO:0000313" key="1">
    <source>
        <dbReference type="EMBL" id="GAG43632.1"/>
    </source>
</evidence>
<name>X0Y8K6_9ZZZZ</name>
<dbReference type="InterPro" id="IPR036412">
    <property type="entry name" value="HAD-like_sf"/>
</dbReference>
<protein>
    <recommendedName>
        <fullName evidence="2">HAD family phosphatase</fullName>
    </recommendedName>
</protein>
<comment type="caution">
    <text evidence="1">The sequence shown here is derived from an EMBL/GenBank/DDBJ whole genome shotgun (WGS) entry which is preliminary data.</text>
</comment>
<dbReference type="AlphaFoldDB" id="X0Y8K6"/>
<dbReference type="SUPFAM" id="SSF56784">
    <property type="entry name" value="HAD-like"/>
    <property type="match status" value="1"/>
</dbReference>
<dbReference type="InterPro" id="IPR023198">
    <property type="entry name" value="PGP-like_dom2"/>
</dbReference>
<dbReference type="EMBL" id="BARS01056547">
    <property type="protein sequence ID" value="GAG43632.1"/>
    <property type="molecule type" value="Genomic_DNA"/>
</dbReference>
<proteinExistence type="predicted"/>
<evidence type="ECO:0008006" key="2">
    <source>
        <dbReference type="Google" id="ProtNLM"/>
    </source>
</evidence>
<gene>
    <name evidence="1" type="ORF">S01H1_83234</name>
</gene>
<sequence length="75" mass="8474">MPVNMSTSLPDPSIIAVLWDMDGVLVDTAELHYQTWKQTLASYDIPFSRQLFNEFFGMNNEQTLTGILGRPPEPS</sequence>
<reference evidence="1" key="1">
    <citation type="journal article" date="2014" name="Front. Microbiol.">
        <title>High frequency of phylogenetically diverse reductive dehalogenase-homologous genes in deep subseafloor sedimentary metagenomes.</title>
        <authorList>
            <person name="Kawai M."/>
            <person name="Futagami T."/>
            <person name="Toyoda A."/>
            <person name="Takaki Y."/>
            <person name="Nishi S."/>
            <person name="Hori S."/>
            <person name="Arai W."/>
            <person name="Tsubouchi T."/>
            <person name="Morono Y."/>
            <person name="Uchiyama I."/>
            <person name="Ito T."/>
            <person name="Fujiyama A."/>
            <person name="Inagaki F."/>
            <person name="Takami H."/>
        </authorList>
    </citation>
    <scope>NUCLEOTIDE SEQUENCE</scope>
    <source>
        <strain evidence="1">Expedition CK06-06</strain>
    </source>
</reference>
<accession>X0Y8K6</accession>